<organism evidence="1 2">
    <name type="scientific">Streblomastix strix</name>
    <dbReference type="NCBI Taxonomy" id="222440"/>
    <lineage>
        <taxon>Eukaryota</taxon>
        <taxon>Metamonada</taxon>
        <taxon>Preaxostyla</taxon>
        <taxon>Oxymonadida</taxon>
        <taxon>Streblomastigidae</taxon>
        <taxon>Streblomastix</taxon>
    </lineage>
</organism>
<sequence length="146" mass="15508">MSTVTGLSFIKSDADNTVVLFGDGGTKPIHEFGGKTNEHVLQANRTTKPLSEFVNIANNQSINVTKTFNSNDNAIGFIKTCNDDISVLFAGGGDRLLTSFGGIEELTSTALSFDNGGAYNAGTSNTDYLVQDDVAVATYTISESFY</sequence>
<dbReference type="AlphaFoldDB" id="A0A5J4WND7"/>
<dbReference type="EMBL" id="SNRW01001508">
    <property type="protein sequence ID" value="KAA6396132.1"/>
    <property type="molecule type" value="Genomic_DNA"/>
</dbReference>
<gene>
    <name evidence="1" type="ORF">EZS28_008343</name>
</gene>
<name>A0A5J4WND7_9EUKA</name>
<proteinExistence type="predicted"/>
<protein>
    <submittedName>
        <fullName evidence="1">Uncharacterized protein</fullName>
    </submittedName>
</protein>
<evidence type="ECO:0000313" key="1">
    <source>
        <dbReference type="EMBL" id="KAA6396132.1"/>
    </source>
</evidence>
<comment type="caution">
    <text evidence="1">The sequence shown here is derived from an EMBL/GenBank/DDBJ whole genome shotgun (WGS) entry which is preliminary data.</text>
</comment>
<dbReference type="Proteomes" id="UP000324800">
    <property type="component" value="Unassembled WGS sequence"/>
</dbReference>
<accession>A0A5J4WND7</accession>
<reference evidence="1 2" key="1">
    <citation type="submission" date="2019-03" db="EMBL/GenBank/DDBJ databases">
        <title>Single cell metagenomics reveals metabolic interactions within the superorganism composed of flagellate Streblomastix strix and complex community of Bacteroidetes bacteria on its surface.</title>
        <authorList>
            <person name="Treitli S.C."/>
            <person name="Kolisko M."/>
            <person name="Husnik F."/>
            <person name="Keeling P."/>
            <person name="Hampl V."/>
        </authorList>
    </citation>
    <scope>NUCLEOTIDE SEQUENCE [LARGE SCALE GENOMIC DNA]</scope>
    <source>
        <strain evidence="1">ST1C</strain>
    </source>
</reference>
<evidence type="ECO:0000313" key="2">
    <source>
        <dbReference type="Proteomes" id="UP000324800"/>
    </source>
</evidence>